<proteinExistence type="predicted"/>
<dbReference type="Pfam" id="PF05272">
    <property type="entry name" value="VapE-like_dom"/>
    <property type="match status" value="1"/>
</dbReference>
<dbReference type="Pfam" id="PF12990">
    <property type="entry name" value="DUF3874"/>
    <property type="match status" value="1"/>
</dbReference>
<feature type="domain" description="DUF3874" evidence="3">
    <location>
        <begin position="623"/>
        <end position="692"/>
    </location>
</feature>
<dbReference type="AlphaFoldDB" id="A0A069SNE1"/>
<evidence type="ECO:0008006" key="6">
    <source>
        <dbReference type="Google" id="ProtNLM"/>
    </source>
</evidence>
<accession>A0A069SNE1</accession>
<dbReference type="RefSeq" id="WP_022508449.1">
    <property type="nucleotide sequence ID" value="NZ_JNHM01000012.1"/>
</dbReference>
<dbReference type="SUPFAM" id="SSF52540">
    <property type="entry name" value="P-loop containing nucleoside triphosphate hydrolases"/>
    <property type="match status" value="1"/>
</dbReference>
<evidence type="ECO:0000313" key="5">
    <source>
        <dbReference type="Proteomes" id="UP000027661"/>
    </source>
</evidence>
<evidence type="ECO:0000259" key="1">
    <source>
        <dbReference type="Pfam" id="PF05272"/>
    </source>
</evidence>
<organism evidence="4 5">
    <name type="scientific">Phocaeicola vulgatus str. 3975 RP4</name>
    <dbReference type="NCBI Taxonomy" id="1339352"/>
    <lineage>
        <taxon>Bacteria</taxon>
        <taxon>Pseudomonadati</taxon>
        <taxon>Bacteroidota</taxon>
        <taxon>Bacteroidia</taxon>
        <taxon>Bacteroidales</taxon>
        <taxon>Bacteroidaceae</taxon>
        <taxon>Phocaeicola</taxon>
    </lineage>
</organism>
<dbReference type="Pfam" id="PF08800">
    <property type="entry name" value="BT4734-like_N"/>
    <property type="match status" value="1"/>
</dbReference>
<dbReference type="PANTHER" id="PTHR34985">
    <property type="entry name" value="SLR0554 PROTEIN"/>
    <property type="match status" value="1"/>
</dbReference>
<gene>
    <name evidence="4" type="ORF">M099_1005</name>
</gene>
<dbReference type="InterPro" id="IPR027417">
    <property type="entry name" value="P-loop_NTPase"/>
</dbReference>
<name>A0A069SNE1_PHOVU</name>
<feature type="domain" description="BT4734-like N-terminal" evidence="2">
    <location>
        <begin position="58"/>
        <end position="189"/>
    </location>
</feature>
<sequence length="696" mass="81413">MKITLIRKDEEQGTEALSLCDTDAFFEKVKTENKAGHISELREILPRLAGSSARYVHIDKLPRVYPAVEYTRKQKGEKRMKHYNGLVQLEVNRLADLYEVEYVKRQVEQLPQTFAAFCGSSGRSVKIWVRFARTDGSLPTATQEVLLFHAHAYRLAVTCYQPMLPFGITLKEPDLMQSCRMTVDEQPYYNPSSAPFCIEQPLALPDEETFRQRKQNSESAPERMTPGCESMQIFALMYQSARKRALAEMENWKRDDGLEPLLPHLVEQCFKTGIPEEEAVQRTLMHYFHATDTETIRTAFGNGYREMKGFGKKSGFSKEQEATFRLEEFLKRRYEFRFNTVLDEVEYRQRDSVHFYFKPLDKRTRNSIALCALKEGLQVWDRDIDRFLTSDFVPLYNPVEEYLCDLPRWDGTDRIRALARLVPCGNPHWEELFYRWFLGMVAHWRGMDRQHGNSTSPLLVGSQGFRKSTYCRILLPPELRFGYADSLDFSSKQEAERALGRFFLINLDEFDQITVNQQGFLKHLLQKPTANLRKPYGTSVRELRRYASFIGTSNQKDLLTDPTGSRRFICIEVTDPIDTNVTIDYRQLYAQAMHLLYKNERYWLNDEDEAVLRQSNSEFEQISPLEHLFHCNFSSATNEKEGEWMTAMDIFNYLQENTRDKLSINKINWFGRILRKLNIPKKTSTRGTLYHVTKLK</sequence>
<dbReference type="PATRIC" id="fig|1339352.3.peg.972"/>
<dbReference type="InterPro" id="IPR014907">
    <property type="entry name" value="BT4734-like_N"/>
</dbReference>
<comment type="caution">
    <text evidence="4">The sequence shown here is derived from an EMBL/GenBank/DDBJ whole genome shotgun (WGS) entry which is preliminary data.</text>
</comment>
<reference evidence="4 5" key="1">
    <citation type="submission" date="2014-04" db="EMBL/GenBank/DDBJ databases">
        <authorList>
            <person name="Sears C."/>
            <person name="Carroll K."/>
            <person name="Sack B.R."/>
            <person name="Qadri F."/>
            <person name="Myers L.L."/>
            <person name="Chung G.-T."/>
            <person name="Escheverria P."/>
            <person name="Fraser C.M."/>
            <person name="Sadzewicz L."/>
            <person name="Shefchek K.A."/>
            <person name="Tallon L."/>
            <person name="Das S.P."/>
            <person name="Daugherty S."/>
            <person name="Mongodin E.F."/>
        </authorList>
    </citation>
    <scope>NUCLEOTIDE SEQUENCE [LARGE SCALE GENOMIC DNA]</scope>
    <source>
        <strain evidence="4 5">3975 RP4</strain>
    </source>
</reference>
<dbReference type="EMBL" id="JNHM01000012">
    <property type="protein sequence ID" value="KDS55708.1"/>
    <property type="molecule type" value="Genomic_DNA"/>
</dbReference>
<evidence type="ECO:0000259" key="3">
    <source>
        <dbReference type="Pfam" id="PF12990"/>
    </source>
</evidence>
<evidence type="ECO:0000259" key="2">
    <source>
        <dbReference type="Pfam" id="PF08800"/>
    </source>
</evidence>
<dbReference type="InterPro" id="IPR024450">
    <property type="entry name" value="DUF3874"/>
</dbReference>
<dbReference type="PANTHER" id="PTHR34985:SF1">
    <property type="entry name" value="SLR0554 PROTEIN"/>
    <property type="match status" value="1"/>
</dbReference>
<dbReference type="InterPro" id="IPR007936">
    <property type="entry name" value="VapE-like_dom"/>
</dbReference>
<dbReference type="Proteomes" id="UP000027661">
    <property type="component" value="Unassembled WGS sequence"/>
</dbReference>
<feature type="domain" description="Virulence-associated protein E-like" evidence="1">
    <location>
        <begin position="408"/>
        <end position="620"/>
    </location>
</feature>
<evidence type="ECO:0000313" key="4">
    <source>
        <dbReference type="EMBL" id="KDS55708.1"/>
    </source>
</evidence>
<protein>
    <recommendedName>
        <fullName evidence="6">Helicase</fullName>
    </recommendedName>
</protein>